<evidence type="ECO:0000313" key="3">
    <source>
        <dbReference type="Proteomes" id="UP000070501"/>
    </source>
</evidence>
<evidence type="ECO:0008006" key="4">
    <source>
        <dbReference type="Google" id="ProtNLM"/>
    </source>
</evidence>
<dbReference type="AlphaFoldDB" id="A0A136IKS5"/>
<evidence type="ECO:0000256" key="1">
    <source>
        <dbReference type="SAM" id="SignalP"/>
    </source>
</evidence>
<dbReference type="EMBL" id="KQ964279">
    <property type="protein sequence ID" value="KXJ85560.1"/>
    <property type="molecule type" value="Genomic_DNA"/>
</dbReference>
<proteinExistence type="predicted"/>
<keyword evidence="1" id="KW-0732">Signal</keyword>
<gene>
    <name evidence="2" type="ORF">Micbo1qcDRAFT_169307</name>
</gene>
<name>A0A136IKS5_9PEZI</name>
<keyword evidence="3" id="KW-1185">Reference proteome</keyword>
<organism evidence="2 3">
    <name type="scientific">Microdochium bolleyi</name>
    <dbReference type="NCBI Taxonomy" id="196109"/>
    <lineage>
        <taxon>Eukaryota</taxon>
        <taxon>Fungi</taxon>
        <taxon>Dikarya</taxon>
        <taxon>Ascomycota</taxon>
        <taxon>Pezizomycotina</taxon>
        <taxon>Sordariomycetes</taxon>
        <taxon>Xylariomycetidae</taxon>
        <taxon>Xylariales</taxon>
        <taxon>Microdochiaceae</taxon>
        <taxon>Microdochium</taxon>
    </lineage>
</organism>
<feature type="signal peptide" evidence="1">
    <location>
        <begin position="1"/>
        <end position="24"/>
    </location>
</feature>
<sequence>MLAICLVSQASARLVLCWLRPCFATATSDAVRWYAVVDRMWRDSQIRTIGGLLVSRRGNDRRAGCGIAGRRHEQSTMC</sequence>
<reference evidence="3" key="1">
    <citation type="submission" date="2016-02" db="EMBL/GenBank/DDBJ databases">
        <title>Draft genome sequence of Microdochium bolleyi, a fungal endophyte of beachgrass.</title>
        <authorList>
            <consortium name="DOE Joint Genome Institute"/>
            <person name="David A.S."/>
            <person name="May G."/>
            <person name="Haridas S."/>
            <person name="Lim J."/>
            <person name="Wang M."/>
            <person name="Labutti K."/>
            <person name="Lipzen A."/>
            <person name="Barry K."/>
            <person name="Grigoriev I.V."/>
        </authorList>
    </citation>
    <scope>NUCLEOTIDE SEQUENCE [LARGE SCALE GENOMIC DNA]</scope>
    <source>
        <strain evidence="3">J235TASD1</strain>
    </source>
</reference>
<feature type="chain" id="PRO_5007292762" description="Secreted protein" evidence="1">
    <location>
        <begin position="25"/>
        <end position="78"/>
    </location>
</feature>
<feature type="non-terminal residue" evidence="2">
    <location>
        <position position="78"/>
    </location>
</feature>
<protein>
    <recommendedName>
        <fullName evidence="4">Secreted protein</fullName>
    </recommendedName>
</protein>
<evidence type="ECO:0000313" key="2">
    <source>
        <dbReference type="EMBL" id="KXJ85560.1"/>
    </source>
</evidence>
<accession>A0A136IKS5</accession>
<dbReference type="Proteomes" id="UP000070501">
    <property type="component" value="Unassembled WGS sequence"/>
</dbReference>
<dbReference type="InParanoid" id="A0A136IKS5"/>